<dbReference type="EMBL" id="QBMP01000006">
    <property type="protein sequence ID" value="PZO60805.1"/>
    <property type="molecule type" value="Genomic_DNA"/>
</dbReference>
<evidence type="ECO:0000313" key="3">
    <source>
        <dbReference type="Proteomes" id="UP000249794"/>
    </source>
</evidence>
<dbReference type="Pfam" id="PF03235">
    <property type="entry name" value="GmrSD_N"/>
    <property type="match status" value="1"/>
</dbReference>
<organism evidence="2 3">
    <name type="scientific">Phormidesmis priestleyi</name>
    <dbReference type="NCBI Taxonomy" id="268141"/>
    <lineage>
        <taxon>Bacteria</taxon>
        <taxon>Bacillati</taxon>
        <taxon>Cyanobacteriota</taxon>
        <taxon>Cyanophyceae</taxon>
        <taxon>Leptolyngbyales</taxon>
        <taxon>Leptolyngbyaceae</taxon>
        <taxon>Phormidesmis</taxon>
    </lineage>
</organism>
<gene>
    <name evidence="2" type="ORF">DCF15_01415</name>
</gene>
<protein>
    <recommendedName>
        <fullName evidence="1">GmrSD restriction endonucleases N-terminal domain-containing protein</fullName>
    </recommendedName>
</protein>
<feature type="domain" description="GmrSD restriction endonucleases N-terminal" evidence="1">
    <location>
        <begin position="14"/>
        <end position="256"/>
    </location>
</feature>
<dbReference type="PANTHER" id="PTHR37292">
    <property type="entry name" value="VNG6097C"/>
    <property type="match status" value="1"/>
</dbReference>
<proteinExistence type="predicted"/>
<evidence type="ECO:0000313" key="2">
    <source>
        <dbReference type="EMBL" id="PZO60805.1"/>
    </source>
</evidence>
<name>A0A2W4ZRJ6_9CYAN</name>
<dbReference type="AlphaFoldDB" id="A0A2W4ZRJ6"/>
<dbReference type="PANTHER" id="PTHR37292:SF2">
    <property type="entry name" value="DUF262 DOMAIN-CONTAINING PROTEIN"/>
    <property type="match status" value="1"/>
</dbReference>
<dbReference type="InterPro" id="IPR004919">
    <property type="entry name" value="GmrSD_N"/>
</dbReference>
<accession>A0A2W4ZRJ6</accession>
<dbReference type="Proteomes" id="UP000249794">
    <property type="component" value="Unassembled WGS sequence"/>
</dbReference>
<sequence>MTMTTFDSGREGLIDLLQGIRKGDIQLPDFQRGWVWDDEHVRSLLASISLSYPIGAVMMLHTGNPDVKFKTRIVEGLQLSTLPEADRLILDGQQRLTSLFQALNTEKPVLTRDIRGREIQRWYYIDIEAALNPYSDREDAIISVPETRQVKNFRGEITEDYSTPDKEYENGLFPISQVFDCSSWREGHQEFWDYDRDKIKLFSQFEREIVKRFDKYQVPVISLGRETPKEAVCQVFEKVNTGGVSLTVFELLTATFAAEDYLLRQDWEQRQAQLNHFQMLHGIASTDFLQALTLVASQERRRLAISGGTVAEKAPGVTCKRKDILKLTLEEYKTWANAVTSGFQETAKFLHGQKIFTARDIPYKTQLVPLTAIFTLLGDKAQNHGIRLKLAQWYWCGVFGELYGSAIESRFAKDLPEVLAWAEGGSKPDTVATANFTSGRLLGLRTRNSAAYKGIYALLLQDGGPDFCSGIPIDEQVYFDDKVDIHHIFPKDWCKKQGLDVKRYDSAVNKTPISARTNRKISSKSPGTYLPILQKSADISDDQMESILYDHLIDPDTLRQDDFERFFRTRESALLDRISGVMGKSISREGISSIDYSLFSSDWHPFLKSLSELDGLAIASGSNIDEDTDGSYFAVVARGERIIHLVDGNMPSAVATKSVLEQSSSTVLLVTHQEPEVGLASVIFALQETTEQDSVVPITDDTELPNEKREPKVDFRQLCVNRLSSELGLTLLPETRTGYVSVDNSVAVICTISKNYQVSGHDSYWFAFHPSQKEFLQRYPKSYVALGCGAPEHIVLLPFQELVSWLDDFWTTEKEDRSYWHIRVHKKNGLLELDRKKGLGRLDVTSYSLSSNYR</sequence>
<evidence type="ECO:0000259" key="1">
    <source>
        <dbReference type="Pfam" id="PF03235"/>
    </source>
</evidence>
<reference evidence="3" key="1">
    <citation type="submission" date="2018-04" db="EMBL/GenBank/DDBJ databases">
        <authorList>
            <person name="Cornet L."/>
        </authorList>
    </citation>
    <scope>NUCLEOTIDE SEQUENCE [LARGE SCALE GENOMIC DNA]</scope>
</reference>
<comment type="caution">
    <text evidence="2">The sequence shown here is derived from an EMBL/GenBank/DDBJ whole genome shotgun (WGS) entry which is preliminary data.</text>
</comment>
<reference evidence="2 3" key="2">
    <citation type="submission" date="2018-06" db="EMBL/GenBank/DDBJ databases">
        <title>Metagenomic assembly of (sub)arctic Cyanobacteria and their associated microbiome from non-axenic cultures.</title>
        <authorList>
            <person name="Baurain D."/>
        </authorList>
    </citation>
    <scope>NUCLEOTIDE SEQUENCE [LARGE SCALE GENOMIC DNA]</scope>
    <source>
        <strain evidence="2">ULC027bin1</strain>
    </source>
</reference>